<keyword evidence="3" id="KW-0560">Oxidoreductase</keyword>
<dbReference type="InterPro" id="IPR016169">
    <property type="entry name" value="FAD-bd_PCMH_sub2"/>
</dbReference>
<dbReference type="Pfam" id="PF03450">
    <property type="entry name" value="CO_deh_flav_C"/>
    <property type="match status" value="1"/>
</dbReference>
<name>A0A212QQL7_9CHLR</name>
<proteinExistence type="predicted"/>
<dbReference type="InterPro" id="IPR016166">
    <property type="entry name" value="FAD-bd_PCMH"/>
</dbReference>
<dbReference type="SUPFAM" id="SSF56176">
    <property type="entry name" value="FAD-binding/transporter-associated domain-like"/>
    <property type="match status" value="1"/>
</dbReference>
<dbReference type="PANTHER" id="PTHR42659:SF2">
    <property type="entry name" value="XANTHINE DEHYDROGENASE SUBUNIT C-RELATED"/>
    <property type="match status" value="1"/>
</dbReference>
<dbReference type="SMART" id="SM01092">
    <property type="entry name" value="CO_deh_flav_C"/>
    <property type="match status" value="1"/>
</dbReference>
<organism evidence="5 6">
    <name type="scientific">Thermoflexus hugenholtzii JAD2</name>
    <dbReference type="NCBI Taxonomy" id="877466"/>
    <lineage>
        <taxon>Bacteria</taxon>
        <taxon>Bacillati</taxon>
        <taxon>Chloroflexota</taxon>
        <taxon>Thermoflexia</taxon>
        <taxon>Thermoflexales</taxon>
        <taxon>Thermoflexaceae</taxon>
        <taxon>Thermoflexus</taxon>
    </lineage>
</organism>
<dbReference type="InterPro" id="IPR051312">
    <property type="entry name" value="Diverse_Substr_Oxidored"/>
</dbReference>
<dbReference type="Proteomes" id="UP000197025">
    <property type="component" value="Unassembled WGS sequence"/>
</dbReference>
<dbReference type="InParanoid" id="A0A212QQL7"/>
<dbReference type="EMBL" id="FYEK01000018">
    <property type="protein sequence ID" value="SNB61787.1"/>
    <property type="molecule type" value="Genomic_DNA"/>
</dbReference>
<dbReference type="AlphaFoldDB" id="A0A212QQL7"/>
<keyword evidence="2" id="KW-0274">FAD</keyword>
<dbReference type="Gene3D" id="3.30.390.50">
    <property type="entry name" value="CO dehydrogenase flavoprotein, C-terminal domain"/>
    <property type="match status" value="1"/>
</dbReference>
<evidence type="ECO:0000256" key="2">
    <source>
        <dbReference type="ARBA" id="ARBA00022827"/>
    </source>
</evidence>
<dbReference type="InterPro" id="IPR016167">
    <property type="entry name" value="FAD-bd_PCMH_sub1"/>
</dbReference>
<dbReference type="GO" id="GO:0071949">
    <property type="term" value="F:FAD binding"/>
    <property type="evidence" value="ECO:0007669"/>
    <property type="project" value="InterPro"/>
</dbReference>
<keyword evidence="6" id="KW-1185">Reference proteome</keyword>
<dbReference type="SUPFAM" id="SSF55447">
    <property type="entry name" value="CO dehydrogenase flavoprotein C-terminal domain-like"/>
    <property type="match status" value="1"/>
</dbReference>
<protein>
    <submittedName>
        <fullName evidence="5">Carbon-monoxide dehydrogenase medium subunit</fullName>
    </submittedName>
</protein>
<evidence type="ECO:0000313" key="5">
    <source>
        <dbReference type="EMBL" id="SNB61787.1"/>
    </source>
</evidence>
<feature type="domain" description="FAD-binding PCMH-type" evidence="4">
    <location>
        <begin position="10"/>
        <end position="184"/>
    </location>
</feature>
<dbReference type="FunCoup" id="A0A212QQL7">
    <property type="interactions" value="56"/>
</dbReference>
<sequence length="302" mass="32420">MRTPAREVQMTLLNLREYHRPKTLAEALALLRRPGIQTVPIGGGTQILAEGSREVEAVVDLQDLSLSFVRQEGMTLRIGATTPLQTLVEAPETASFGGGILALAARETAPLPLRNQRTIGGAVVGASPEQPLATVLLALDAELVVFTEPEAPRALRMEAFYDYREALRRQGMIVAEVRIPLSAAPMGAAFHKVARTPADAPIVGVAVRLFRGVDGACYGVRIAAGGVAPRPMRLIEAEQVLEGQPPDPERFATAAEKARARVNPPGDFRGSPEYRREMVAVLLRRALTEAAAQAGWTEIPSS</sequence>
<accession>A0A212QQL7</accession>
<keyword evidence="1" id="KW-0285">Flavoprotein</keyword>
<dbReference type="PANTHER" id="PTHR42659">
    <property type="entry name" value="XANTHINE DEHYDROGENASE SUBUNIT C-RELATED"/>
    <property type="match status" value="1"/>
</dbReference>
<dbReference type="InterPro" id="IPR036318">
    <property type="entry name" value="FAD-bd_PCMH-like_sf"/>
</dbReference>
<dbReference type="Gene3D" id="3.30.465.10">
    <property type="match status" value="1"/>
</dbReference>
<evidence type="ECO:0000313" key="6">
    <source>
        <dbReference type="Proteomes" id="UP000197025"/>
    </source>
</evidence>
<evidence type="ECO:0000259" key="4">
    <source>
        <dbReference type="PROSITE" id="PS51387"/>
    </source>
</evidence>
<dbReference type="InterPro" id="IPR005107">
    <property type="entry name" value="CO_DH_flav_C"/>
</dbReference>
<reference evidence="6" key="1">
    <citation type="submission" date="2017-06" db="EMBL/GenBank/DDBJ databases">
        <authorList>
            <person name="Varghese N."/>
            <person name="Submissions S."/>
        </authorList>
    </citation>
    <scope>NUCLEOTIDE SEQUENCE [LARGE SCALE GENOMIC DNA]</scope>
    <source>
        <strain evidence="6">JAD2</strain>
    </source>
</reference>
<dbReference type="InterPro" id="IPR002346">
    <property type="entry name" value="Mopterin_DH_FAD-bd"/>
</dbReference>
<dbReference type="GO" id="GO:0016491">
    <property type="term" value="F:oxidoreductase activity"/>
    <property type="evidence" value="ECO:0007669"/>
    <property type="project" value="UniProtKB-KW"/>
</dbReference>
<dbReference type="Gene3D" id="3.30.43.10">
    <property type="entry name" value="Uridine Diphospho-n-acetylenolpyruvylglucosamine Reductase, domain 2"/>
    <property type="match status" value="1"/>
</dbReference>
<evidence type="ECO:0000256" key="3">
    <source>
        <dbReference type="ARBA" id="ARBA00023002"/>
    </source>
</evidence>
<dbReference type="Pfam" id="PF00941">
    <property type="entry name" value="FAD_binding_5"/>
    <property type="match status" value="1"/>
</dbReference>
<dbReference type="InterPro" id="IPR036683">
    <property type="entry name" value="CO_DH_flav_C_dom_sf"/>
</dbReference>
<gene>
    <name evidence="5" type="ORF">SAMN02746019_00004230</name>
</gene>
<dbReference type="PROSITE" id="PS51387">
    <property type="entry name" value="FAD_PCMH"/>
    <property type="match status" value="1"/>
</dbReference>
<evidence type="ECO:0000256" key="1">
    <source>
        <dbReference type="ARBA" id="ARBA00022630"/>
    </source>
</evidence>